<proteinExistence type="predicted"/>
<accession>A0AAI9NY98</accession>
<dbReference type="EMBL" id="BLYL01000004">
    <property type="protein sequence ID" value="GFO93845.1"/>
    <property type="molecule type" value="Genomic_DNA"/>
</dbReference>
<protein>
    <recommendedName>
        <fullName evidence="4">DUF1189 domain-containing protein</fullName>
    </recommendedName>
</protein>
<dbReference type="InterPro" id="IPR009574">
    <property type="entry name" value="DUF1189"/>
</dbReference>
<feature type="transmembrane region" description="Helical" evidence="1">
    <location>
        <begin position="253"/>
        <end position="272"/>
    </location>
</feature>
<feature type="transmembrane region" description="Helical" evidence="1">
    <location>
        <begin position="38"/>
        <end position="58"/>
    </location>
</feature>
<organism evidence="2 3">
    <name type="scientific">Coprococcus eutactus</name>
    <dbReference type="NCBI Taxonomy" id="33043"/>
    <lineage>
        <taxon>Bacteria</taxon>
        <taxon>Bacillati</taxon>
        <taxon>Bacillota</taxon>
        <taxon>Clostridia</taxon>
        <taxon>Lachnospirales</taxon>
        <taxon>Lachnospiraceae</taxon>
        <taxon>Coprococcus</taxon>
    </lineage>
</organism>
<keyword evidence="1" id="KW-1133">Transmembrane helix</keyword>
<evidence type="ECO:0000313" key="2">
    <source>
        <dbReference type="EMBL" id="GFO93845.1"/>
    </source>
</evidence>
<dbReference type="RefSeq" id="WP_022215813.1">
    <property type="nucleotide sequence ID" value="NZ_BLYL01000004.1"/>
</dbReference>
<dbReference type="AlphaFoldDB" id="A0AAI9NY98"/>
<gene>
    <name evidence="2" type="ORF">COEU31_08910</name>
</gene>
<name>A0AAI9NY98_9FIRM</name>
<sequence length="303" mass="34649">MDDKKRVGFLGALKNMFVGVAKPEAYYRNGRFGRMSSAMLITFIMSTLTYLVIFFIPYNQLFGGGRFADRIDRNMEDFSLTGDGFYYDGTFDWSDDENMSYIKIDTSKTKVDEAVARDLAADGGYRTVFIISADEILTYNSGRTQIIRCKDIYESLNETYGFKAVTKQDVINLINKLDTPVLVLAWVLQIIVGFVLTLFWSLLITVAGLIAASMKKIEVSFGTIYKSAIYIRLLWYFLMMVIATYIWPAKRTMGMLALFISVIYIFAAVSQYHKNNPDDDPQEDPAQVEQNDLAQEFSQYEQR</sequence>
<evidence type="ECO:0008006" key="4">
    <source>
        <dbReference type="Google" id="ProtNLM"/>
    </source>
</evidence>
<dbReference type="Proteomes" id="UP000660047">
    <property type="component" value="Unassembled WGS sequence"/>
</dbReference>
<keyword evidence="1" id="KW-0472">Membrane</keyword>
<keyword evidence="1" id="KW-0812">Transmembrane</keyword>
<evidence type="ECO:0000256" key="1">
    <source>
        <dbReference type="SAM" id="Phobius"/>
    </source>
</evidence>
<comment type="caution">
    <text evidence="2">The sequence shown here is derived from an EMBL/GenBank/DDBJ whole genome shotgun (WGS) entry which is preliminary data.</text>
</comment>
<feature type="transmembrane region" description="Helical" evidence="1">
    <location>
        <begin position="183"/>
        <end position="209"/>
    </location>
</feature>
<feature type="transmembrane region" description="Helical" evidence="1">
    <location>
        <begin position="229"/>
        <end position="247"/>
    </location>
</feature>
<evidence type="ECO:0000313" key="3">
    <source>
        <dbReference type="Proteomes" id="UP000660047"/>
    </source>
</evidence>
<reference evidence="2" key="1">
    <citation type="submission" date="2020-06" db="EMBL/GenBank/DDBJ databases">
        <title>Characterization of fructooligosaccharide metabolism and fructooligosaccharide-degrading enzymes in human commensal butyrate producers.</title>
        <authorList>
            <person name="Tanno H."/>
            <person name="Fujii T."/>
            <person name="Hirano K."/>
            <person name="Maeno S."/>
            <person name="Tonozuka T."/>
            <person name="Sakamoto M."/>
            <person name="Ohkuma M."/>
            <person name="Tochio T."/>
            <person name="Endo A."/>
        </authorList>
    </citation>
    <scope>NUCLEOTIDE SEQUENCE</scope>
    <source>
        <strain evidence="2">JCM 31265</strain>
    </source>
</reference>
<dbReference type="Pfam" id="PF06691">
    <property type="entry name" value="DUF1189"/>
    <property type="match status" value="1"/>
</dbReference>